<keyword evidence="2" id="KW-1185">Reference proteome</keyword>
<organism evidence="1 2">
    <name type="scientific">Legionella norrlandica</name>
    <dbReference type="NCBI Taxonomy" id="1498499"/>
    <lineage>
        <taxon>Bacteria</taxon>
        <taxon>Pseudomonadati</taxon>
        <taxon>Pseudomonadota</taxon>
        <taxon>Gammaproteobacteria</taxon>
        <taxon>Legionellales</taxon>
        <taxon>Legionellaceae</taxon>
        <taxon>Legionella</taxon>
    </lineage>
</organism>
<evidence type="ECO:0000313" key="1">
    <source>
        <dbReference type="EMBL" id="KGP63243.1"/>
    </source>
</evidence>
<dbReference type="Proteomes" id="UP000054422">
    <property type="component" value="Unassembled WGS sequence"/>
</dbReference>
<evidence type="ECO:0000313" key="2">
    <source>
        <dbReference type="Proteomes" id="UP000054422"/>
    </source>
</evidence>
<name>A0A0A2T735_9GAMM</name>
<gene>
    <name evidence="1" type="ORF">EP47_02840</name>
</gene>
<proteinExistence type="predicted"/>
<sequence length="427" mass="49066">MLQEKRTELLNKIQDMKSKCQSAEQVLRPFLVAEPLMTMYHCLRDVSSAVGYSHRDVMEHVAEMIKLQAELSQYLTSIHQPVIQVIEESMLELLYAIIIKLTNETSNPEEVQKDCNALGLILDSLPGEGAAKLKVQTACSLLKAQLEQRELQQKIDQELPILRQILSTKFTSIAEFLSITNPVKEKWKSFLEKAQVINVDVLIIKDALKQIEMIEVSLIKQELDNHIKQIQNNVWARLLTKKSLYFELMDKIEQVLRVLPFLQLTENEKEQYCKQLSSGFELSQDSRFLELIIKCSNSFYDEDDLVFQQIVDYVNDFKSEAQSHEKQQEKVQFNFVPGKNLELTPSDEEDLEPQAKKRRLEYLQDFEEGENESLSIQQFINLLDPVIDSGSDLSRRFAAATLQALAQCIHKIPGVSPGPVLIMTYNT</sequence>
<comment type="caution">
    <text evidence="1">The sequence shown here is derived from an EMBL/GenBank/DDBJ whole genome shotgun (WGS) entry which is preliminary data.</text>
</comment>
<dbReference type="EMBL" id="JNCF01000021">
    <property type="protein sequence ID" value="KGP63243.1"/>
    <property type="molecule type" value="Genomic_DNA"/>
</dbReference>
<protein>
    <submittedName>
        <fullName evidence="1">Uncharacterized protein</fullName>
    </submittedName>
</protein>
<dbReference type="AlphaFoldDB" id="A0A0A2T735"/>
<reference evidence="1 2" key="1">
    <citation type="submission" date="2014-05" db="EMBL/GenBank/DDBJ databases">
        <authorList>
            <person name="Rizzardi K."/>
            <person name="Winiecka-Krusnell J."/>
            <person name="Ramliden M."/>
            <person name="Alm E."/>
            <person name="Andersson S."/>
            <person name="Byfors S."/>
        </authorList>
    </citation>
    <scope>NUCLEOTIDE SEQUENCE [LARGE SCALE GENOMIC DNA]</scope>
    <source>
        <strain evidence="1 2">LEGN</strain>
    </source>
</reference>
<accession>A0A0A2T735</accession>